<dbReference type="KEGG" id="scas:SACC_17830"/>
<keyword evidence="3" id="KW-1185">Reference proteome</keyword>
<name>A0AAQ4CSI5_9CREN</name>
<dbReference type="Proteomes" id="UP001319921">
    <property type="component" value="Chromosome"/>
</dbReference>
<dbReference type="RefSeq" id="WP_229569137.1">
    <property type="nucleotide sequence ID" value="NZ_AP025226.1"/>
</dbReference>
<reference evidence="2 3" key="1">
    <citation type="journal article" date="2022" name="Microbiol. Resour. Announc.">
        <title>Complete Genome Sequence of the Hyperthermophilic and Acidophilic Archaeon Saccharolobus caldissimus Strain HS-3T.</title>
        <authorList>
            <person name="Sakai H.D."/>
            <person name="Kurosawa N."/>
        </authorList>
    </citation>
    <scope>NUCLEOTIDE SEQUENCE [LARGE SCALE GENOMIC DNA]</scope>
    <source>
        <strain evidence="2 3">JCM32116</strain>
    </source>
</reference>
<protein>
    <recommendedName>
        <fullName evidence="1">CobQ/CobB/MinD/ParA nucleotide binding domain-containing protein</fullName>
    </recommendedName>
</protein>
<dbReference type="Gene3D" id="3.40.50.300">
    <property type="entry name" value="P-loop containing nucleotide triphosphate hydrolases"/>
    <property type="match status" value="1"/>
</dbReference>
<evidence type="ECO:0000313" key="2">
    <source>
        <dbReference type="EMBL" id="BDB98766.1"/>
    </source>
</evidence>
<proteinExistence type="predicted"/>
<evidence type="ECO:0000259" key="1">
    <source>
        <dbReference type="Pfam" id="PF01656"/>
    </source>
</evidence>
<dbReference type="InterPro" id="IPR002586">
    <property type="entry name" value="CobQ/CobB/MinD/ParA_Nub-bd_dom"/>
</dbReference>
<dbReference type="EMBL" id="AP025226">
    <property type="protein sequence ID" value="BDB98766.1"/>
    <property type="molecule type" value="Genomic_DNA"/>
</dbReference>
<gene>
    <name evidence="2" type="ORF">SACC_17830</name>
</gene>
<dbReference type="GeneID" id="68866512"/>
<organism evidence="2 3">
    <name type="scientific">Saccharolobus caldissimus</name>
    <dbReference type="NCBI Taxonomy" id="1702097"/>
    <lineage>
        <taxon>Archaea</taxon>
        <taxon>Thermoproteota</taxon>
        <taxon>Thermoprotei</taxon>
        <taxon>Sulfolobales</taxon>
        <taxon>Sulfolobaceae</taxon>
        <taxon>Saccharolobus</taxon>
    </lineage>
</organism>
<evidence type="ECO:0000313" key="3">
    <source>
        <dbReference type="Proteomes" id="UP001319921"/>
    </source>
</evidence>
<dbReference type="AlphaFoldDB" id="A0AAQ4CSI5"/>
<sequence>MTISIFLLSLKGGIGKSKFAYKLSKLLSRNFLSVLLIDNDSLHTLSTMLGHYGNGLLDGCEISSSLKKIDDFYLLKLRDNPISVLYDERYDRLKSVLSKKWDFIVIDNYIGINESNAFVKNVYEASERKIGIFLTDYLTLDNTFNYMRIWSNLDHKFVILINENNSYNYSSNQLLYAIL</sequence>
<dbReference type="InterPro" id="IPR027417">
    <property type="entry name" value="P-loop_NTPase"/>
</dbReference>
<accession>A0AAQ4CSI5</accession>
<dbReference type="SUPFAM" id="SSF52540">
    <property type="entry name" value="P-loop containing nucleoside triphosphate hydrolases"/>
    <property type="match status" value="1"/>
</dbReference>
<dbReference type="Pfam" id="PF01656">
    <property type="entry name" value="CbiA"/>
    <property type="match status" value="1"/>
</dbReference>
<feature type="domain" description="CobQ/CobB/MinD/ParA nucleotide binding" evidence="1">
    <location>
        <begin position="5"/>
        <end position="108"/>
    </location>
</feature>